<dbReference type="InterPro" id="IPR000305">
    <property type="entry name" value="GIY-YIG_endonuc"/>
</dbReference>
<gene>
    <name evidence="2" type="ORF">QVN30_01005</name>
</gene>
<accession>A0ABT7XBV5</accession>
<dbReference type="Gene3D" id="3.40.50.300">
    <property type="entry name" value="P-loop containing nucleotide triphosphate hydrolases"/>
    <property type="match status" value="1"/>
</dbReference>
<dbReference type="PROSITE" id="PS50164">
    <property type="entry name" value="GIY_YIG"/>
    <property type="match status" value="1"/>
</dbReference>
<dbReference type="Gene3D" id="3.40.1440.10">
    <property type="entry name" value="GIY-YIG endonuclease"/>
    <property type="match status" value="1"/>
</dbReference>
<dbReference type="SUPFAM" id="SSF82771">
    <property type="entry name" value="GIY-YIG endonuclease"/>
    <property type="match status" value="1"/>
</dbReference>
<name>A0ABT7XBV5_9ACTN</name>
<dbReference type="EMBL" id="JAUEIQ010000001">
    <property type="protein sequence ID" value="MDN0062887.1"/>
    <property type="molecule type" value="Genomic_DNA"/>
</dbReference>
<dbReference type="Pfam" id="PF09848">
    <property type="entry name" value="SLFN-g3_helicase"/>
    <property type="match status" value="1"/>
</dbReference>
<keyword evidence="3" id="KW-1185">Reference proteome</keyword>
<evidence type="ECO:0000313" key="2">
    <source>
        <dbReference type="EMBL" id="MDN0062887.1"/>
    </source>
</evidence>
<evidence type="ECO:0000313" key="3">
    <source>
        <dbReference type="Proteomes" id="UP001168435"/>
    </source>
</evidence>
<reference evidence="2" key="2">
    <citation type="submission" date="2024-05" db="EMBL/GenBank/DDBJ databases">
        <title>Identification and characterization of horizontal gene transfer across gut microbiota members of farm animals based on homology search.</title>
        <authorList>
            <person name="Schwarzerova J."/>
            <person name="Nykrynova M."/>
            <person name="Jureckova K."/>
            <person name="Cejkova D."/>
            <person name="Rychlik I."/>
        </authorList>
    </citation>
    <scope>NUCLEOTIDE SEQUENCE</scope>
    <source>
        <strain evidence="2">176_SSukc20</strain>
    </source>
</reference>
<dbReference type="CDD" id="cd10439">
    <property type="entry name" value="GIY-YIG_COG3410"/>
    <property type="match status" value="1"/>
</dbReference>
<reference evidence="2" key="1">
    <citation type="submission" date="2023-06" db="EMBL/GenBank/DDBJ databases">
        <authorList>
            <person name="Zeman M."/>
            <person name="Kubasova T."/>
            <person name="Jahodarova E."/>
            <person name="Nykrynova M."/>
            <person name="Rychlik I."/>
        </authorList>
    </citation>
    <scope>NUCLEOTIDE SEQUENCE</scope>
    <source>
        <strain evidence="2">176_SSukc20</strain>
    </source>
</reference>
<organism evidence="2 3">
    <name type="scientific">Collinsella ihumii</name>
    <dbReference type="NCBI Taxonomy" id="1720204"/>
    <lineage>
        <taxon>Bacteria</taxon>
        <taxon>Bacillati</taxon>
        <taxon>Actinomycetota</taxon>
        <taxon>Coriobacteriia</taxon>
        <taxon>Coriobacteriales</taxon>
        <taxon>Coriobacteriaceae</taxon>
        <taxon>Collinsella</taxon>
    </lineage>
</organism>
<dbReference type="Pfam" id="PF01541">
    <property type="entry name" value="GIY-YIG"/>
    <property type="match status" value="1"/>
</dbReference>
<evidence type="ECO:0000259" key="1">
    <source>
        <dbReference type="PROSITE" id="PS50164"/>
    </source>
</evidence>
<dbReference type="Proteomes" id="UP001168435">
    <property type="component" value="Unassembled WGS sequence"/>
</dbReference>
<dbReference type="InterPro" id="IPR027417">
    <property type="entry name" value="P-loop_NTPase"/>
</dbReference>
<dbReference type="InterPro" id="IPR018647">
    <property type="entry name" value="SLFN_3-like_DNA/RNA_helicase"/>
</dbReference>
<dbReference type="RefSeq" id="WP_289835076.1">
    <property type="nucleotide sequence ID" value="NZ_JAUEIQ010000001.1"/>
</dbReference>
<dbReference type="InterPro" id="IPR035901">
    <property type="entry name" value="GIY-YIG_endonuc_sf"/>
</dbReference>
<sequence length="580" mass="65823">MDALLDRDNFRLQRLPFPLPADYEERASHEAPSSLAALQHASSWPVLYILTNSKNRSAYIGETTNYRRRMAQHRDNPEKDFDSTLLIDSPTFNQSSTFDFENRLIELFLADETYRVTNKNNGYCAFNYYQRPQYRQQFRMLWSHLQDCGYATHPIGEIENSDLYKYSPFKGLTPDQYEAIEGILKLVKADKRTCTFVNGAPGTGKSILAISLLFKLRTDPEYSKLHVALVSPMERLKRTYRELARSVDGLRAGDIIGPSDVATKGPYDILLVDEAHRMHGEKGAMSIPNYRKTCAALGLDSSATQWDWILAQARNAIFFFDPKQQVRATGLGISERNRKLGELEREHVSVSTFELSTQMRVQGGDEYLDFIYDILTGGPTAEATAKVFNRLFSSTPQTDAQRTRLSESGTPPLYELAIVDSFADFCKLQRGKEVQCGLSRMAAGYAWKWETKNDPDAYDIEIEGIRKRWNSSKSGNWVNSENAVEEVGSIHTVQGYDLNYGFIIIGNDLKYDPATDRLIANKASFMDSGAKKTAANDEDLLQSVIINAYYVLLTRGMKGTYIYICNPGVKRYFQRFIPII</sequence>
<dbReference type="SUPFAM" id="SSF52540">
    <property type="entry name" value="P-loop containing nucleoside triphosphate hydrolases"/>
    <property type="match status" value="1"/>
</dbReference>
<feature type="domain" description="GIY-YIG" evidence="1">
    <location>
        <begin position="43"/>
        <end position="116"/>
    </location>
</feature>
<comment type="caution">
    <text evidence="2">The sequence shown here is derived from an EMBL/GenBank/DDBJ whole genome shotgun (WGS) entry which is preliminary data.</text>
</comment>
<protein>
    <submittedName>
        <fullName evidence="2">DUF2075 domain-containing protein</fullName>
    </submittedName>
</protein>
<proteinExistence type="predicted"/>